<sequence>MKATVKPPQFVRLKGLPGARSVVRAVYVRSITDAVRWLRKRKSVTSSGELGTLNVFYTAKGEIVAECIRSKVTFDSTPCKSVAAAYRWLIDHWQYIG</sequence>
<organism evidence="1">
    <name type="scientific">uncultured Caudovirales phage</name>
    <dbReference type="NCBI Taxonomy" id="2100421"/>
    <lineage>
        <taxon>Viruses</taxon>
        <taxon>Duplodnaviria</taxon>
        <taxon>Heunggongvirae</taxon>
        <taxon>Uroviricota</taxon>
        <taxon>Caudoviricetes</taxon>
        <taxon>Peduoviridae</taxon>
        <taxon>Maltschvirus</taxon>
        <taxon>Maltschvirus maltsch</taxon>
    </lineage>
</organism>
<evidence type="ECO:0000313" key="1">
    <source>
        <dbReference type="EMBL" id="CAB4191633.1"/>
    </source>
</evidence>
<name>A0A6J5R4G3_9CAUD</name>
<proteinExistence type="predicted"/>
<reference evidence="1" key="1">
    <citation type="submission" date="2020-05" db="EMBL/GenBank/DDBJ databases">
        <authorList>
            <person name="Chiriac C."/>
            <person name="Salcher M."/>
            <person name="Ghai R."/>
            <person name="Kavagutti S V."/>
        </authorList>
    </citation>
    <scope>NUCLEOTIDE SEQUENCE</scope>
</reference>
<protein>
    <submittedName>
        <fullName evidence="1">Uncharacterized protein</fullName>
    </submittedName>
</protein>
<accession>A0A6J5R4G3</accession>
<gene>
    <name evidence="1" type="ORF">UFOVP1229_65</name>
</gene>
<dbReference type="EMBL" id="LR797178">
    <property type="protein sequence ID" value="CAB4191633.1"/>
    <property type="molecule type" value="Genomic_DNA"/>
</dbReference>